<dbReference type="EMBL" id="CAADEW010000026">
    <property type="protein sequence ID" value="VFJ50179.1"/>
    <property type="molecule type" value="Genomic_DNA"/>
</dbReference>
<name>A0A450SCM7_9GAMM</name>
<accession>A0A450SCM7</accession>
<dbReference type="SUPFAM" id="SSF52540">
    <property type="entry name" value="P-loop containing nucleoside triphosphate hydrolases"/>
    <property type="match status" value="1"/>
</dbReference>
<dbReference type="PANTHER" id="PTHR13696:SF52">
    <property type="entry name" value="PARA FAMILY PROTEIN CT_582"/>
    <property type="match status" value="1"/>
</dbReference>
<dbReference type="InterPro" id="IPR050678">
    <property type="entry name" value="DNA_Partitioning_ATPase"/>
</dbReference>
<dbReference type="InterPro" id="IPR025669">
    <property type="entry name" value="AAA_dom"/>
</dbReference>
<protein>
    <submittedName>
        <fullName evidence="2">AAA domain-containing protein</fullName>
    </submittedName>
</protein>
<dbReference type="CDD" id="cd02042">
    <property type="entry name" value="ParAB_family"/>
    <property type="match status" value="1"/>
</dbReference>
<evidence type="ECO:0000259" key="1">
    <source>
        <dbReference type="Pfam" id="PF13614"/>
    </source>
</evidence>
<dbReference type="PANTHER" id="PTHR13696">
    <property type="entry name" value="P-LOOP CONTAINING NUCLEOSIDE TRIPHOSPHATE HYDROLASE"/>
    <property type="match status" value="1"/>
</dbReference>
<dbReference type="InterPro" id="IPR027417">
    <property type="entry name" value="P-loop_NTPase"/>
</dbReference>
<reference evidence="2" key="1">
    <citation type="submission" date="2019-02" db="EMBL/GenBank/DDBJ databases">
        <authorList>
            <person name="Gruber-Vodicka R. H."/>
            <person name="Seah K. B. B."/>
        </authorList>
    </citation>
    <scope>NUCLEOTIDE SEQUENCE</scope>
    <source>
        <strain evidence="2">BECK_BZ15</strain>
    </source>
</reference>
<organism evidence="2">
    <name type="scientific">Candidatus Kentrum sp. FW</name>
    <dbReference type="NCBI Taxonomy" id="2126338"/>
    <lineage>
        <taxon>Bacteria</taxon>
        <taxon>Pseudomonadati</taxon>
        <taxon>Pseudomonadota</taxon>
        <taxon>Gammaproteobacteria</taxon>
        <taxon>Candidatus Kentrum</taxon>
    </lineage>
</organism>
<feature type="domain" description="AAA" evidence="1">
    <location>
        <begin position="3"/>
        <end position="203"/>
    </location>
</feature>
<sequence>MSKRITVFNHKGGVSKTTSAYNIGWMLAEKHKVLIVDADPQCNLTSLMLKDNFEKYYIDGKTKNENIKDGVEMAFTGKPYPIKAVECYSPERAPNLYLLAGHANLSEYDAALTFAQTSNNAITTLQNLPGAFSELIRLTEEKYSIEYTLIDLNPSLSAINQNLFLSSHSFVVPTNPDPFSIMTIDTLMNVLPRWVKWKKSAIQIFSDSAYPLPEGNPRFLGTLIQRFNIRNGKPARPYRDNIGDINRKISNEFYDRISLAEMGLESDYPKSVLDNSYCLSEIPDFQSLLPRAYDAGVPVFALTDKEIGEAGNVLWDMEKKRDDFLEKFKNLAKNLITMLDGIRYA</sequence>
<dbReference type="Pfam" id="PF13614">
    <property type="entry name" value="AAA_31"/>
    <property type="match status" value="1"/>
</dbReference>
<evidence type="ECO:0000313" key="2">
    <source>
        <dbReference type="EMBL" id="VFJ50179.1"/>
    </source>
</evidence>
<gene>
    <name evidence="2" type="ORF">BECKFW1821A_GA0114235_102614</name>
</gene>
<proteinExistence type="predicted"/>
<dbReference type="Gene3D" id="3.40.50.300">
    <property type="entry name" value="P-loop containing nucleotide triphosphate hydrolases"/>
    <property type="match status" value="1"/>
</dbReference>
<dbReference type="AlphaFoldDB" id="A0A450SCM7"/>